<gene>
    <name evidence="2" type="ORF">PGTUg99_009803</name>
</gene>
<protein>
    <submittedName>
        <fullName evidence="2">Uncharacterized protein</fullName>
    </submittedName>
</protein>
<evidence type="ECO:0000313" key="2">
    <source>
        <dbReference type="EMBL" id="KAA1105097.1"/>
    </source>
</evidence>
<evidence type="ECO:0000256" key="1">
    <source>
        <dbReference type="SAM" id="MobiDB-lite"/>
    </source>
</evidence>
<organism evidence="2 3">
    <name type="scientific">Puccinia graminis f. sp. tritici</name>
    <dbReference type="NCBI Taxonomy" id="56615"/>
    <lineage>
        <taxon>Eukaryota</taxon>
        <taxon>Fungi</taxon>
        <taxon>Dikarya</taxon>
        <taxon>Basidiomycota</taxon>
        <taxon>Pucciniomycotina</taxon>
        <taxon>Pucciniomycetes</taxon>
        <taxon>Pucciniales</taxon>
        <taxon>Pucciniaceae</taxon>
        <taxon>Puccinia</taxon>
    </lineage>
</organism>
<accession>A0A5B0PTI8</accession>
<reference evidence="2 3" key="1">
    <citation type="submission" date="2019-05" db="EMBL/GenBank/DDBJ databases">
        <title>Emergence of the Ug99 lineage of the wheat stem rust pathogen through somatic hybridization.</title>
        <authorList>
            <person name="Li F."/>
            <person name="Upadhyaya N.M."/>
            <person name="Sperschneider J."/>
            <person name="Matny O."/>
            <person name="Nguyen-Phuc H."/>
            <person name="Mago R."/>
            <person name="Raley C."/>
            <person name="Miller M.E."/>
            <person name="Silverstein K.A.T."/>
            <person name="Henningsen E."/>
            <person name="Hirsch C.D."/>
            <person name="Visser B."/>
            <person name="Pretorius Z.A."/>
            <person name="Steffenson B.J."/>
            <person name="Schwessinger B."/>
            <person name="Dodds P.N."/>
            <person name="Figueroa M."/>
        </authorList>
    </citation>
    <scope>NUCLEOTIDE SEQUENCE [LARGE SCALE GENOMIC DNA]</scope>
    <source>
        <strain evidence="2 3">Ug99</strain>
    </source>
</reference>
<dbReference type="EMBL" id="VDEP01000312">
    <property type="protein sequence ID" value="KAA1105097.1"/>
    <property type="molecule type" value="Genomic_DNA"/>
</dbReference>
<feature type="region of interest" description="Disordered" evidence="1">
    <location>
        <begin position="52"/>
        <end position="82"/>
    </location>
</feature>
<evidence type="ECO:0000313" key="3">
    <source>
        <dbReference type="Proteomes" id="UP000325313"/>
    </source>
</evidence>
<dbReference type="Proteomes" id="UP000325313">
    <property type="component" value="Unassembled WGS sequence"/>
</dbReference>
<comment type="caution">
    <text evidence="2">The sequence shown here is derived from an EMBL/GenBank/DDBJ whole genome shotgun (WGS) entry which is preliminary data.</text>
</comment>
<feature type="compositionally biased region" description="Polar residues" evidence="1">
    <location>
        <begin position="52"/>
        <end position="65"/>
    </location>
</feature>
<proteinExistence type="predicted"/>
<sequence length="581" mass="68136">MYNFKIPAVFQICSLQGLLEQFRCASDTSSVPVGGLVHSIVKEEMPSTISPVASSSGQVQHFGSSKRSREITLGAGDTSSPPSCRRVVLDLNKQPKKESESLDEISTCQQKTQSDWESWKNDLLRFEPDPQRKIRLRMKIDNVINVITDIFQKRMVELAEANRKSLSARDPSQSSLETLDGLACVADIYEIWEPFLRESKNETWDKISTIKHGCDLMIDVFIDLQNHQIVPGDQLALFLNKENRGKLILAYAMGRFPRRTKQFVRVPYVNFNLKLSLWENPSTRKMAGILKLLDQKTWQYIEFEHLQNQLWKEYPMIEYSSPDFNHLKLYFLTQASPQKQLTGIEVEELLEKLITHILKIELSGKDEFVHEIFVHYKQLYDMVGFLMDYNKHQISHEFKQKHSEDFKRIAVFEEAVGLVSSMILSVFIRLTDAENQQQEKFHHLDLLSDLNQNRAVSRFQEGDINIGNELEKRFENLPNAKEYLESFLYRIKPTTSRIVLHKDLTKVDDSINKFKQQFKRYYIRIRNLIDEHQACSDRMFIKTIRNFTYYSANYVFEYEQRWGVMADEFMKEKQMKKIKLS</sequence>
<dbReference type="AlphaFoldDB" id="A0A5B0PTI8"/>
<name>A0A5B0PTI8_PUCGR</name>